<protein>
    <submittedName>
        <fullName evidence="2">Uncharacterized protein</fullName>
    </submittedName>
</protein>
<accession>A0AA38SEL4</accession>
<feature type="compositionally biased region" description="Basic and acidic residues" evidence="1">
    <location>
        <begin position="195"/>
        <end position="211"/>
    </location>
</feature>
<dbReference type="Proteomes" id="UP001172457">
    <property type="component" value="Chromosome 7"/>
</dbReference>
<reference evidence="2" key="1">
    <citation type="submission" date="2023-03" db="EMBL/GenBank/DDBJ databases">
        <title>Chromosome-scale reference genome and RAD-based genetic map of yellow starthistle (Centaurea solstitialis) reveal putative structural variation and QTLs associated with invader traits.</title>
        <authorList>
            <person name="Reatini B."/>
            <person name="Cang F.A."/>
            <person name="Jiang Q."/>
            <person name="Mckibben M.T.W."/>
            <person name="Barker M.S."/>
            <person name="Rieseberg L.H."/>
            <person name="Dlugosch K.M."/>
        </authorList>
    </citation>
    <scope>NUCLEOTIDE SEQUENCE</scope>
    <source>
        <strain evidence="2">CAN-66</strain>
        <tissue evidence="2">Leaf</tissue>
    </source>
</reference>
<evidence type="ECO:0000313" key="3">
    <source>
        <dbReference type="Proteomes" id="UP001172457"/>
    </source>
</evidence>
<comment type="caution">
    <text evidence="2">The sequence shown here is derived from an EMBL/GenBank/DDBJ whole genome shotgun (WGS) entry which is preliminary data.</text>
</comment>
<proteinExistence type="predicted"/>
<dbReference type="AlphaFoldDB" id="A0AA38SEL4"/>
<evidence type="ECO:0000256" key="1">
    <source>
        <dbReference type="SAM" id="MobiDB-lite"/>
    </source>
</evidence>
<evidence type="ECO:0000313" key="2">
    <source>
        <dbReference type="EMBL" id="KAJ9541454.1"/>
    </source>
</evidence>
<keyword evidence="3" id="KW-1185">Reference proteome</keyword>
<organism evidence="2 3">
    <name type="scientific">Centaurea solstitialis</name>
    <name type="common">yellow star-thistle</name>
    <dbReference type="NCBI Taxonomy" id="347529"/>
    <lineage>
        <taxon>Eukaryota</taxon>
        <taxon>Viridiplantae</taxon>
        <taxon>Streptophyta</taxon>
        <taxon>Embryophyta</taxon>
        <taxon>Tracheophyta</taxon>
        <taxon>Spermatophyta</taxon>
        <taxon>Magnoliopsida</taxon>
        <taxon>eudicotyledons</taxon>
        <taxon>Gunneridae</taxon>
        <taxon>Pentapetalae</taxon>
        <taxon>asterids</taxon>
        <taxon>campanulids</taxon>
        <taxon>Asterales</taxon>
        <taxon>Asteraceae</taxon>
        <taxon>Carduoideae</taxon>
        <taxon>Cardueae</taxon>
        <taxon>Centaureinae</taxon>
        <taxon>Centaurea</taxon>
    </lineage>
</organism>
<sequence length="238" mass="26624">MELALREPLSSYPLRPEHKLLFIGYGGIHHKWYRIQQFIRRWFEMVYVTGIGESIQAVEVAANLVTEEQVAALLYQLWTVQMRNAKKMRSREVISTTHPVNKGGFDRPRTFILVLIIELLISSIQCEIQDPTPVGSQPSLTSCSQQKNNQSKPEVLKALDWEWALLVIDMLSNIFLATSIGFNDGGNTNNFGHILGHDEQADTSGEKDRYEGGSGEIGNGDCDVGGVNCSSSCDRPRI</sequence>
<gene>
    <name evidence="2" type="ORF">OSB04_027960</name>
</gene>
<name>A0AA38SEL4_9ASTR</name>
<feature type="region of interest" description="Disordered" evidence="1">
    <location>
        <begin position="193"/>
        <end position="216"/>
    </location>
</feature>
<dbReference type="EMBL" id="JARYMX010000007">
    <property type="protein sequence ID" value="KAJ9541454.1"/>
    <property type="molecule type" value="Genomic_DNA"/>
</dbReference>